<keyword evidence="1" id="KW-0805">Transcription regulation</keyword>
<dbReference type="InterPro" id="IPR050679">
    <property type="entry name" value="Bact_HTH_transcr_reg"/>
</dbReference>
<dbReference type="Gene3D" id="1.10.10.10">
    <property type="entry name" value="Winged helix-like DNA-binding domain superfamily/Winged helix DNA-binding domain"/>
    <property type="match status" value="1"/>
</dbReference>
<dbReference type="SUPFAM" id="SSF46785">
    <property type="entry name" value="Winged helix' DNA-binding domain"/>
    <property type="match status" value="1"/>
</dbReference>
<keyword evidence="6" id="KW-1185">Reference proteome</keyword>
<dbReference type="AlphaFoldDB" id="A0A6P0HMC9"/>
<dbReference type="PANTHER" id="PTHR44846">
    <property type="entry name" value="MANNOSYL-D-GLYCERATE TRANSPORT/METABOLISM SYSTEM REPRESSOR MNGR-RELATED"/>
    <property type="match status" value="1"/>
</dbReference>
<organism evidence="5 6">
    <name type="scientific">Nocardioides zeae</name>
    <dbReference type="NCBI Taxonomy" id="1457234"/>
    <lineage>
        <taxon>Bacteria</taxon>
        <taxon>Bacillati</taxon>
        <taxon>Actinomycetota</taxon>
        <taxon>Actinomycetes</taxon>
        <taxon>Propionibacteriales</taxon>
        <taxon>Nocardioidaceae</taxon>
        <taxon>Nocardioides</taxon>
    </lineage>
</organism>
<dbReference type="InterPro" id="IPR028978">
    <property type="entry name" value="Chorismate_lyase_/UTRA_dom_sf"/>
</dbReference>
<sequence length="263" mass="28029">MAETEGGAVAEDVRRRIVRLLSSGALRPGDRLGTEREMAERFDVSRSTLRSALVPLGRAGVLERRTGRGGGTFVRAGLVEREAAERLGLPERLDATGHAAATALLGSVLRPAGEAEAAALRLDPGATVVEVERVRYADGLPLSLDVARFPSALVPDLLAQPLEQSLYALLDAVYGLRPDVTEEQVTVVRANEREARELAVPTGSPLLHVTRVAATAEGTPFELSDDLFRADRVRLVARRTSRSVDRAESRAADGVIEIGLGAG</sequence>
<evidence type="ECO:0000313" key="6">
    <source>
        <dbReference type="Proteomes" id="UP000468687"/>
    </source>
</evidence>
<dbReference type="Pfam" id="PF00392">
    <property type="entry name" value="GntR"/>
    <property type="match status" value="1"/>
</dbReference>
<reference evidence="5 6" key="1">
    <citation type="journal article" date="2014" name="Int. J. Syst. Evol. Microbiol.">
        <title>Nocardioides zeae sp. nov., isolated from the stem of Zea mays.</title>
        <authorList>
            <person name="Glaeser S.P."/>
            <person name="McInroy J.A."/>
            <person name="Busse H.J."/>
            <person name="Kampfer P."/>
        </authorList>
    </citation>
    <scope>NUCLEOTIDE SEQUENCE [LARGE SCALE GENOMIC DNA]</scope>
    <source>
        <strain evidence="5 6">JCM 30728</strain>
    </source>
</reference>
<evidence type="ECO:0000256" key="2">
    <source>
        <dbReference type="ARBA" id="ARBA00023125"/>
    </source>
</evidence>
<name>A0A6P0HMC9_9ACTN</name>
<comment type="caution">
    <text evidence="5">The sequence shown here is derived from an EMBL/GenBank/DDBJ whole genome shotgun (WGS) entry which is preliminary data.</text>
</comment>
<proteinExistence type="predicted"/>
<dbReference type="GO" id="GO:0003677">
    <property type="term" value="F:DNA binding"/>
    <property type="evidence" value="ECO:0007669"/>
    <property type="project" value="UniProtKB-KW"/>
</dbReference>
<dbReference type="PROSITE" id="PS50949">
    <property type="entry name" value="HTH_GNTR"/>
    <property type="match status" value="1"/>
</dbReference>
<dbReference type="InterPro" id="IPR000524">
    <property type="entry name" value="Tscrpt_reg_HTH_GntR"/>
</dbReference>
<dbReference type="PANTHER" id="PTHR44846:SF16">
    <property type="entry name" value="TRANSCRIPTIONAL REGULATOR PHNF-RELATED"/>
    <property type="match status" value="1"/>
</dbReference>
<gene>
    <name evidence="5" type="ORF">G3T38_16490</name>
</gene>
<keyword evidence="3" id="KW-0804">Transcription</keyword>
<keyword evidence="2" id="KW-0238">DNA-binding</keyword>
<dbReference type="RefSeq" id="WP_163773410.1">
    <property type="nucleotide sequence ID" value="NZ_JAAGXA010000012.1"/>
</dbReference>
<dbReference type="EMBL" id="JAAGXA010000012">
    <property type="protein sequence ID" value="NEN79869.1"/>
    <property type="molecule type" value="Genomic_DNA"/>
</dbReference>
<dbReference type="Proteomes" id="UP000468687">
    <property type="component" value="Unassembled WGS sequence"/>
</dbReference>
<dbReference type="InterPro" id="IPR036388">
    <property type="entry name" value="WH-like_DNA-bd_sf"/>
</dbReference>
<dbReference type="InterPro" id="IPR036390">
    <property type="entry name" value="WH_DNA-bd_sf"/>
</dbReference>
<evidence type="ECO:0000256" key="3">
    <source>
        <dbReference type="ARBA" id="ARBA00023163"/>
    </source>
</evidence>
<dbReference type="SUPFAM" id="SSF64288">
    <property type="entry name" value="Chorismate lyase-like"/>
    <property type="match status" value="1"/>
</dbReference>
<feature type="domain" description="HTH gntR-type" evidence="4">
    <location>
        <begin position="7"/>
        <end position="77"/>
    </location>
</feature>
<protein>
    <submittedName>
        <fullName evidence="5">GntR family transcriptional regulator</fullName>
    </submittedName>
</protein>
<dbReference type="PRINTS" id="PR00035">
    <property type="entry name" value="HTHGNTR"/>
</dbReference>
<evidence type="ECO:0000256" key="1">
    <source>
        <dbReference type="ARBA" id="ARBA00023015"/>
    </source>
</evidence>
<evidence type="ECO:0000313" key="5">
    <source>
        <dbReference type="EMBL" id="NEN79869.1"/>
    </source>
</evidence>
<dbReference type="Pfam" id="PF07702">
    <property type="entry name" value="UTRA"/>
    <property type="match status" value="1"/>
</dbReference>
<accession>A0A6P0HMC9</accession>
<dbReference type="InterPro" id="IPR011663">
    <property type="entry name" value="UTRA"/>
</dbReference>
<dbReference type="CDD" id="cd07377">
    <property type="entry name" value="WHTH_GntR"/>
    <property type="match status" value="1"/>
</dbReference>
<dbReference type="SMART" id="SM00345">
    <property type="entry name" value="HTH_GNTR"/>
    <property type="match status" value="1"/>
</dbReference>
<dbReference type="SMART" id="SM00866">
    <property type="entry name" value="UTRA"/>
    <property type="match status" value="1"/>
</dbReference>
<evidence type="ECO:0000259" key="4">
    <source>
        <dbReference type="PROSITE" id="PS50949"/>
    </source>
</evidence>
<dbReference type="GO" id="GO:0003700">
    <property type="term" value="F:DNA-binding transcription factor activity"/>
    <property type="evidence" value="ECO:0007669"/>
    <property type="project" value="InterPro"/>
</dbReference>
<dbReference type="Gene3D" id="3.40.1410.10">
    <property type="entry name" value="Chorismate lyase-like"/>
    <property type="match status" value="1"/>
</dbReference>